<dbReference type="CDD" id="cd00403">
    <property type="entry name" value="Ribosomal_L1"/>
    <property type="match status" value="1"/>
</dbReference>
<feature type="compositionally biased region" description="Basic and acidic residues" evidence="1">
    <location>
        <begin position="357"/>
        <end position="372"/>
    </location>
</feature>
<keyword evidence="3" id="KW-1185">Reference proteome</keyword>
<dbReference type="InterPro" id="IPR016095">
    <property type="entry name" value="Ribosomal_uL1_3-a/b-sand"/>
</dbReference>
<proteinExistence type="predicted"/>
<organism evidence="2 3">
    <name type="scientific">Cinchona calisaya</name>
    <dbReference type="NCBI Taxonomy" id="153742"/>
    <lineage>
        <taxon>Eukaryota</taxon>
        <taxon>Viridiplantae</taxon>
        <taxon>Streptophyta</taxon>
        <taxon>Embryophyta</taxon>
        <taxon>Tracheophyta</taxon>
        <taxon>Spermatophyta</taxon>
        <taxon>Magnoliopsida</taxon>
        <taxon>eudicotyledons</taxon>
        <taxon>Gunneridae</taxon>
        <taxon>Pentapetalae</taxon>
        <taxon>asterids</taxon>
        <taxon>lamiids</taxon>
        <taxon>Gentianales</taxon>
        <taxon>Rubiaceae</taxon>
        <taxon>Cinchonoideae</taxon>
        <taxon>Cinchoneae</taxon>
        <taxon>Cinchona</taxon>
    </lineage>
</organism>
<dbReference type="Pfam" id="PF00687">
    <property type="entry name" value="Ribosomal_L1"/>
    <property type="match status" value="1"/>
</dbReference>
<dbReference type="SUPFAM" id="SSF56808">
    <property type="entry name" value="Ribosomal protein L1"/>
    <property type="match status" value="1"/>
</dbReference>
<gene>
    <name evidence="2" type="ORF">ACH5RR_028377</name>
</gene>
<comment type="caution">
    <text evidence="2">The sequence shown here is derived from an EMBL/GenBank/DDBJ whole genome shotgun (WGS) entry which is preliminary data.</text>
</comment>
<dbReference type="InterPro" id="IPR028364">
    <property type="entry name" value="Ribosomal_uL1/biogenesis"/>
</dbReference>
<dbReference type="Gene3D" id="3.40.50.790">
    <property type="match status" value="1"/>
</dbReference>
<feature type="compositionally biased region" description="Basic and acidic residues" evidence="1">
    <location>
        <begin position="310"/>
        <end position="328"/>
    </location>
</feature>
<feature type="compositionally biased region" description="Acidic residues" evidence="1">
    <location>
        <begin position="329"/>
        <end position="338"/>
    </location>
</feature>
<dbReference type="AlphaFoldDB" id="A0ABD2YQT6"/>
<name>A0ABD2YQT6_9GENT</name>
<feature type="region of interest" description="Disordered" evidence="1">
    <location>
        <begin position="310"/>
        <end position="340"/>
    </location>
</feature>
<sequence length="414" mass="46713">MVPRERVVKAVNALQKWKEAQSATQKPQLLPEDDFIYLNLTLKKIPQKPRTNPYKIPLKNPLFGATSELCLIIDDRPNSNLTSETAKKIIKSNDIPVSKVLKLSKLKSNYKPFEAKRKLCDSYDVFLVDRRVVHLLPKLLGKFFFKKKKLPLPLDLSHKNWKEQIERALGSGLLYMRSGTCCVMKVGKVSMESEEIVENVVEGINGVVEVVPKKWEGVRSLHLKFSDSLALPVYQALPDVKLKIDGVKESEEVSVSEVEMKEESSGGEGKMGKIGKKKKKGRIHEVQYMDVGVGVDELESEDDEFVGAGVEEKFDSHDEGVGNERKDSEDADEEDFVSEDFGVKKEKKGKSVKELGKKLGKVEKSREKEAKKSRLSLEGVKKSSEKKEKKKSNRGARLKEGSIMKKANRNRSRV</sequence>
<protein>
    <recommendedName>
        <fullName evidence="4">Ribosomal protein L1</fullName>
    </recommendedName>
</protein>
<evidence type="ECO:0000313" key="3">
    <source>
        <dbReference type="Proteomes" id="UP001630127"/>
    </source>
</evidence>
<evidence type="ECO:0000313" key="2">
    <source>
        <dbReference type="EMBL" id="KAL3508976.1"/>
    </source>
</evidence>
<evidence type="ECO:0000256" key="1">
    <source>
        <dbReference type="SAM" id="MobiDB-lite"/>
    </source>
</evidence>
<dbReference type="FunFam" id="3.40.50.790:FF:000012">
    <property type="entry name" value="Ribosomal protein L1p/L10e family"/>
    <property type="match status" value="1"/>
</dbReference>
<feature type="region of interest" description="Disordered" evidence="1">
    <location>
        <begin position="255"/>
        <end position="276"/>
    </location>
</feature>
<dbReference type="InterPro" id="IPR023674">
    <property type="entry name" value="Ribosomal_uL1-like"/>
</dbReference>
<evidence type="ECO:0008006" key="4">
    <source>
        <dbReference type="Google" id="ProtNLM"/>
    </source>
</evidence>
<dbReference type="PANTHER" id="PTHR23105">
    <property type="entry name" value="RIBOSOMAL PROTEIN L7AE FAMILY MEMBER"/>
    <property type="match status" value="1"/>
</dbReference>
<accession>A0ABD2YQT6</accession>
<dbReference type="InterPro" id="IPR050257">
    <property type="entry name" value="eL8/uL1-like"/>
</dbReference>
<dbReference type="EMBL" id="JBJUIK010000012">
    <property type="protein sequence ID" value="KAL3508976.1"/>
    <property type="molecule type" value="Genomic_DNA"/>
</dbReference>
<reference evidence="2 3" key="1">
    <citation type="submission" date="2024-11" db="EMBL/GenBank/DDBJ databases">
        <title>A near-complete genome assembly of Cinchona calisaya.</title>
        <authorList>
            <person name="Lian D.C."/>
            <person name="Zhao X.W."/>
            <person name="Wei L."/>
        </authorList>
    </citation>
    <scope>NUCLEOTIDE SEQUENCE [LARGE SCALE GENOMIC DNA]</scope>
    <source>
        <tissue evidence="2">Nenye</tissue>
    </source>
</reference>
<feature type="region of interest" description="Disordered" evidence="1">
    <location>
        <begin position="357"/>
        <end position="414"/>
    </location>
</feature>
<dbReference type="Proteomes" id="UP001630127">
    <property type="component" value="Unassembled WGS sequence"/>
</dbReference>